<dbReference type="KEGG" id="epa:110244436"/>
<keyword evidence="1" id="KW-0732">Signal</keyword>
<sequence>MKALNLILILLAVFAFGGECKPVGNKKGDHLFNNIAKAFTKMIQDIFEETSISKFCTARPGVQFIVEDTTDKNKDVTKQFPFMDSAFREYKDKTLTTDRDSLTVYGRANEGADANSLRWSESIAELRRRVFALITKVVDTKIQGKPSPRETQELENRLRELIEQILNRNEYVDQDAMRVFTQDRKNKAKLGLVGQVEQRSANVLRELPEEAKKWAEEAANFVQKKFSLKK</sequence>
<organism evidence="2 3">
    <name type="scientific">Exaiptasia diaphana</name>
    <name type="common">Tropical sea anemone</name>
    <name type="synonym">Aiptasia pulchella</name>
    <dbReference type="NCBI Taxonomy" id="2652724"/>
    <lineage>
        <taxon>Eukaryota</taxon>
        <taxon>Metazoa</taxon>
        <taxon>Cnidaria</taxon>
        <taxon>Anthozoa</taxon>
        <taxon>Hexacorallia</taxon>
        <taxon>Actiniaria</taxon>
        <taxon>Aiptasiidae</taxon>
        <taxon>Exaiptasia</taxon>
    </lineage>
</organism>
<protein>
    <submittedName>
        <fullName evidence="2">Uncharacterized protein</fullName>
    </submittedName>
</protein>
<dbReference type="AlphaFoldDB" id="A0A913XLR0"/>
<proteinExistence type="predicted"/>
<keyword evidence="3" id="KW-1185">Reference proteome</keyword>
<feature type="signal peptide" evidence="1">
    <location>
        <begin position="1"/>
        <end position="20"/>
    </location>
</feature>
<evidence type="ECO:0000313" key="3">
    <source>
        <dbReference type="Proteomes" id="UP000887567"/>
    </source>
</evidence>
<name>A0A913XLR0_EXADI</name>
<dbReference type="OrthoDB" id="5968559at2759"/>
<dbReference type="EnsemblMetazoa" id="XM_021050676.2">
    <property type="protein sequence ID" value="XP_020906335.2"/>
    <property type="gene ID" value="LOC110244436"/>
</dbReference>
<accession>A0A913XLR0</accession>
<evidence type="ECO:0000256" key="1">
    <source>
        <dbReference type="SAM" id="SignalP"/>
    </source>
</evidence>
<dbReference type="RefSeq" id="XP_020906335.2">
    <property type="nucleotide sequence ID" value="XM_021050676.2"/>
</dbReference>
<reference evidence="2" key="1">
    <citation type="submission" date="2022-11" db="UniProtKB">
        <authorList>
            <consortium name="EnsemblMetazoa"/>
        </authorList>
    </citation>
    <scope>IDENTIFICATION</scope>
</reference>
<dbReference type="GeneID" id="110244436"/>
<dbReference type="Proteomes" id="UP000887567">
    <property type="component" value="Unplaced"/>
</dbReference>
<feature type="chain" id="PRO_5037157168" evidence="1">
    <location>
        <begin position="21"/>
        <end position="230"/>
    </location>
</feature>
<evidence type="ECO:0000313" key="2">
    <source>
        <dbReference type="EnsemblMetazoa" id="XP_020906335.2"/>
    </source>
</evidence>